<name>A0ABR2X2B1_9FUNG</name>
<proteinExistence type="predicted"/>
<dbReference type="Proteomes" id="UP001479436">
    <property type="component" value="Unassembled WGS sequence"/>
</dbReference>
<accession>A0ABR2X2B1</accession>
<comment type="caution">
    <text evidence="1">The sequence shown here is derived from an EMBL/GenBank/DDBJ whole genome shotgun (WGS) entry which is preliminary data.</text>
</comment>
<organism evidence="1 2">
    <name type="scientific">Basidiobolus ranarum</name>
    <dbReference type="NCBI Taxonomy" id="34480"/>
    <lineage>
        <taxon>Eukaryota</taxon>
        <taxon>Fungi</taxon>
        <taxon>Fungi incertae sedis</taxon>
        <taxon>Zoopagomycota</taxon>
        <taxon>Entomophthoromycotina</taxon>
        <taxon>Basidiobolomycetes</taxon>
        <taxon>Basidiobolales</taxon>
        <taxon>Basidiobolaceae</taxon>
        <taxon>Basidiobolus</taxon>
    </lineage>
</organism>
<evidence type="ECO:0000313" key="1">
    <source>
        <dbReference type="EMBL" id="KAK9767871.1"/>
    </source>
</evidence>
<dbReference type="EMBL" id="JASJQH010000049">
    <property type="protein sequence ID" value="KAK9767871.1"/>
    <property type="molecule type" value="Genomic_DNA"/>
</dbReference>
<evidence type="ECO:0000313" key="2">
    <source>
        <dbReference type="Proteomes" id="UP001479436"/>
    </source>
</evidence>
<keyword evidence="2" id="KW-1185">Reference proteome</keyword>
<sequence length="146" mass="14713">MVGCTTAEQDGYTNGYKAMCNWYEQNKNSTPGTCTGGSTSSGIVIPTSTGGNIPSGTAVPTGFPTATCQASTVTVTSTATVTVTAGGITPLPTATPATCNHGSYACEAPGTSAKFTICVWGRYESQMCAPGTVCKTAGNSIICDWA</sequence>
<reference evidence="1 2" key="1">
    <citation type="submission" date="2023-04" db="EMBL/GenBank/DDBJ databases">
        <title>Genome of Basidiobolus ranarum AG-B5.</title>
        <authorList>
            <person name="Stajich J.E."/>
            <person name="Carter-House D."/>
            <person name="Gryganskyi A."/>
        </authorList>
    </citation>
    <scope>NUCLEOTIDE SEQUENCE [LARGE SCALE GENOMIC DNA]</scope>
    <source>
        <strain evidence="1 2">AG-B5</strain>
    </source>
</reference>
<protein>
    <submittedName>
        <fullName evidence="1">Uncharacterized protein</fullName>
    </submittedName>
</protein>
<gene>
    <name evidence="1" type="ORF">K7432_001977</name>
</gene>